<evidence type="ECO:0000313" key="7">
    <source>
        <dbReference type="EMBL" id="ODV84362.1"/>
    </source>
</evidence>
<evidence type="ECO:0000256" key="1">
    <source>
        <dbReference type="ARBA" id="ARBA00004123"/>
    </source>
</evidence>
<dbReference type="OrthoDB" id="10265668at2759"/>
<dbReference type="InterPro" id="IPR003107">
    <property type="entry name" value="HAT"/>
</dbReference>
<dbReference type="SUPFAM" id="SSF48452">
    <property type="entry name" value="TPR-like"/>
    <property type="match status" value="1"/>
</dbReference>
<comment type="similarity">
    <text evidence="6">Belongs to the PRP39 family.</text>
</comment>
<reference evidence="8" key="1">
    <citation type="submission" date="2016-04" db="EMBL/GenBank/DDBJ databases">
        <title>Comparative genomics of biotechnologically important yeasts.</title>
        <authorList>
            <consortium name="DOE Joint Genome Institute"/>
            <person name="Riley R."/>
            <person name="Haridas S."/>
            <person name="Wolfe K.H."/>
            <person name="Lopes M.R."/>
            <person name="Hittinger C.T."/>
            <person name="Goker M."/>
            <person name="Salamov A."/>
            <person name="Wisecaver J."/>
            <person name="Long T.M."/>
            <person name="Aerts A.L."/>
            <person name="Barry K."/>
            <person name="Choi C."/>
            <person name="Clum A."/>
            <person name="Coughlan A.Y."/>
            <person name="Deshpande S."/>
            <person name="Douglass A.P."/>
            <person name="Hanson S.J."/>
            <person name="Klenk H.-P."/>
            <person name="Labutti K."/>
            <person name="Lapidus A."/>
            <person name="Lindquist E."/>
            <person name="Lipzen A."/>
            <person name="Meier-Kolthoff J.P."/>
            <person name="Ohm R.A."/>
            <person name="Otillar R.P."/>
            <person name="Pangilinan J."/>
            <person name="Peng Y."/>
            <person name="Rokas A."/>
            <person name="Rosa C.A."/>
            <person name="Scheuner C."/>
            <person name="Sibirny A.A."/>
            <person name="Slot J.C."/>
            <person name="Stielow J.B."/>
            <person name="Sun H."/>
            <person name="Kurtzman C.P."/>
            <person name="Blackwell M."/>
            <person name="Grigoriev I.V."/>
            <person name="Jeffries T.W."/>
        </authorList>
    </citation>
    <scope>NUCLEOTIDE SEQUENCE [LARGE SCALE GENOMIC DNA]</scope>
    <source>
        <strain evidence="8">NRRL YB-2248</strain>
    </source>
</reference>
<evidence type="ECO:0008006" key="9">
    <source>
        <dbReference type="Google" id="ProtNLM"/>
    </source>
</evidence>
<keyword evidence="5" id="KW-0539">Nucleus</keyword>
<dbReference type="Pfam" id="PF23240">
    <property type="entry name" value="HAT_PRP39_N"/>
    <property type="match status" value="1"/>
</dbReference>
<dbReference type="STRING" id="983967.A0A1E4SY43"/>
<dbReference type="Proteomes" id="UP000094801">
    <property type="component" value="Unassembled WGS sequence"/>
</dbReference>
<organism evidence="7 8">
    <name type="scientific">[Candida] arabinofermentans NRRL YB-2248</name>
    <dbReference type="NCBI Taxonomy" id="983967"/>
    <lineage>
        <taxon>Eukaryota</taxon>
        <taxon>Fungi</taxon>
        <taxon>Dikarya</taxon>
        <taxon>Ascomycota</taxon>
        <taxon>Saccharomycotina</taxon>
        <taxon>Pichiomycetes</taxon>
        <taxon>Pichiales</taxon>
        <taxon>Pichiaceae</taxon>
        <taxon>Ogataea</taxon>
        <taxon>Ogataea/Candida clade</taxon>
    </lineage>
</organism>
<evidence type="ECO:0000256" key="2">
    <source>
        <dbReference type="ARBA" id="ARBA00022664"/>
    </source>
</evidence>
<evidence type="ECO:0000256" key="3">
    <source>
        <dbReference type="ARBA" id="ARBA00022737"/>
    </source>
</evidence>
<dbReference type="GO" id="GO:0005685">
    <property type="term" value="C:U1 snRNP"/>
    <property type="evidence" value="ECO:0007669"/>
    <property type="project" value="TreeGrafter"/>
</dbReference>
<gene>
    <name evidence="7" type="ORF">CANARDRAFT_8715</name>
</gene>
<sequence>MDIDTHYTANPVHNPLQNFPQWERLRNDVKENTKDIDLWEELITLIEDHVSSNLTLVRSDVELKNIIHRDFDDLLTRFPYLTIYWKRYITIEYTLNGLKPSVIILERAVTAFPSSLELWLDYLNIVISNNLENEAIVKGLFQDALDNVGRQFLSHPLWDLYLEWESNVSGDKSNDYLNILLKLIRLPLHQYAKYSERFQEVMHHFTIEDLISEEELLTLVEKTDGVTSIHDLGADQQRQLSEGYFSAVFSATYEGVTARWEYESELTKQDFDLMPVTDQEMKVWLNYLDFEEQHGDTLQIISLYERALVPTCSYEKIWLRYLKFLIQNTDDSKKIVKQFNRACDIFISIDQPSVRYMFAQYYHLRLKNMEKAKIIYTSLISMLNTDTEPISKYFNFLIKILGEKVVLESSINVVKYFIQENFKPSAEPLNQKKRKLPNGAHPVVIKHDDFKKLYKVLNFRTVTQLVVEVAKYYWLSKQNVKAARDILISFFKEDLMRCSLPYWTFFFKFELSQRNKKNLTNVINYIKFYGQLPITSINDMIKLYVEFMFQNSAPDEIMKINREIMRYLLETDTESSMHMKHFLKSRLDPGLDEEVINKRLIKENGHPGATAEHRPKLITPIEWSTSLLTQEEAASIPSFRNVEKASVNVKYAQESI</sequence>
<proteinExistence type="inferred from homology"/>
<evidence type="ECO:0000313" key="8">
    <source>
        <dbReference type="Proteomes" id="UP000094801"/>
    </source>
</evidence>
<dbReference type="Gene3D" id="1.25.40.10">
    <property type="entry name" value="Tetratricopeptide repeat domain"/>
    <property type="match status" value="2"/>
</dbReference>
<evidence type="ECO:0000256" key="5">
    <source>
        <dbReference type="ARBA" id="ARBA00023242"/>
    </source>
</evidence>
<dbReference type="GO" id="GO:0071004">
    <property type="term" value="C:U2-type prespliceosome"/>
    <property type="evidence" value="ECO:0007669"/>
    <property type="project" value="TreeGrafter"/>
</dbReference>
<accession>A0A1E4SY43</accession>
<dbReference type="GO" id="GO:0000243">
    <property type="term" value="C:commitment complex"/>
    <property type="evidence" value="ECO:0007669"/>
    <property type="project" value="TreeGrafter"/>
</dbReference>
<comment type="subcellular location">
    <subcellularLocation>
        <location evidence="1">Nucleus</location>
    </subcellularLocation>
</comment>
<dbReference type="Pfam" id="PF23241">
    <property type="entry name" value="HAT_PRP39_C"/>
    <property type="match status" value="1"/>
</dbReference>
<keyword evidence="2" id="KW-0507">mRNA processing</keyword>
<dbReference type="InterPro" id="IPR011990">
    <property type="entry name" value="TPR-like_helical_dom_sf"/>
</dbReference>
<dbReference type="GO" id="GO:0000395">
    <property type="term" value="P:mRNA 5'-splice site recognition"/>
    <property type="evidence" value="ECO:0007669"/>
    <property type="project" value="TreeGrafter"/>
</dbReference>
<keyword evidence="3" id="KW-0677">Repeat</keyword>
<dbReference type="PANTHER" id="PTHR17204">
    <property type="entry name" value="PRE-MRNA PROCESSING PROTEIN PRP39-RELATED"/>
    <property type="match status" value="1"/>
</dbReference>
<protein>
    <recommendedName>
        <fullName evidence="9">Suppressor of forked domain-containing protein</fullName>
    </recommendedName>
</protein>
<dbReference type="AlphaFoldDB" id="A0A1E4SY43"/>
<keyword evidence="4" id="KW-0508">mRNA splicing</keyword>
<evidence type="ECO:0000256" key="4">
    <source>
        <dbReference type="ARBA" id="ARBA00023187"/>
    </source>
</evidence>
<dbReference type="PANTHER" id="PTHR17204:SF5">
    <property type="entry name" value="PRE-MRNA-PROCESSING FACTOR 39"/>
    <property type="match status" value="1"/>
</dbReference>
<dbReference type="GO" id="GO:0030627">
    <property type="term" value="F:pre-mRNA 5'-splice site binding"/>
    <property type="evidence" value="ECO:0007669"/>
    <property type="project" value="TreeGrafter"/>
</dbReference>
<dbReference type="SMART" id="SM00386">
    <property type="entry name" value="HAT"/>
    <property type="match status" value="4"/>
</dbReference>
<dbReference type="InterPro" id="IPR059164">
    <property type="entry name" value="HAT_PRP39_C"/>
</dbReference>
<evidence type="ECO:0000256" key="6">
    <source>
        <dbReference type="ARBA" id="ARBA00038019"/>
    </source>
</evidence>
<name>A0A1E4SY43_9ASCO</name>
<keyword evidence="8" id="KW-1185">Reference proteome</keyword>
<dbReference type="EMBL" id="KV453857">
    <property type="protein sequence ID" value="ODV84362.1"/>
    <property type="molecule type" value="Genomic_DNA"/>
</dbReference>